<dbReference type="Proteomes" id="UP000178432">
    <property type="component" value="Unassembled WGS sequence"/>
</dbReference>
<dbReference type="GO" id="GO:0006508">
    <property type="term" value="P:proteolysis"/>
    <property type="evidence" value="ECO:0007669"/>
    <property type="project" value="UniProtKB-KW"/>
</dbReference>
<comment type="caution">
    <text evidence="7">The sequence shown here is derived from an EMBL/GenBank/DDBJ whole genome shotgun (WGS) entry which is preliminary data.</text>
</comment>
<keyword evidence="5" id="KW-0812">Transmembrane</keyword>
<keyword evidence="5" id="KW-0472">Membrane</keyword>
<evidence type="ECO:0000256" key="3">
    <source>
        <dbReference type="ARBA" id="ARBA00022801"/>
    </source>
</evidence>
<evidence type="ECO:0000256" key="1">
    <source>
        <dbReference type="ARBA" id="ARBA00008683"/>
    </source>
</evidence>
<dbReference type="InterPro" id="IPR047272">
    <property type="entry name" value="S49_SppA_C"/>
</dbReference>
<dbReference type="SUPFAM" id="SSF52096">
    <property type="entry name" value="ClpP/crotonase"/>
    <property type="match status" value="1"/>
</dbReference>
<dbReference type="Pfam" id="PF01343">
    <property type="entry name" value="Peptidase_S49"/>
    <property type="match status" value="1"/>
</dbReference>
<dbReference type="PANTHER" id="PTHR42987:SF4">
    <property type="entry name" value="PROTEASE SOHB-RELATED"/>
    <property type="match status" value="1"/>
</dbReference>
<dbReference type="GO" id="GO:0008236">
    <property type="term" value="F:serine-type peptidase activity"/>
    <property type="evidence" value="ECO:0007669"/>
    <property type="project" value="UniProtKB-KW"/>
</dbReference>
<dbReference type="Gene3D" id="3.90.226.10">
    <property type="entry name" value="2-enoyl-CoA Hydratase, Chain A, domain 1"/>
    <property type="match status" value="2"/>
</dbReference>
<feature type="domain" description="Peptidase S49" evidence="6">
    <location>
        <begin position="165"/>
        <end position="313"/>
    </location>
</feature>
<gene>
    <name evidence="7" type="ORF">A2663_04475</name>
</gene>
<accession>A0A1G1Y3B4</accession>
<evidence type="ECO:0000259" key="6">
    <source>
        <dbReference type="Pfam" id="PF01343"/>
    </source>
</evidence>
<protein>
    <recommendedName>
        <fullName evidence="6">Peptidase S49 domain-containing protein</fullName>
    </recommendedName>
</protein>
<dbReference type="EMBL" id="MHIF01000055">
    <property type="protein sequence ID" value="OGY46684.1"/>
    <property type="molecule type" value="Genomic_DNA"/>
</dbReference>
<evidence type="ECO:0000256" key="2">
    <source>
        <dbReference type="ARBA" id="ARBA00022670"/>
    </source>
</evidence>
<dbReference type="CDD" id="cd07023">
    <property type="entry name" value="S49_Sppa_N_C"/>
    <property type="match status" value="1"/>
</dbReference>
<keyword evidence="5" id="KW-1133">Transmembrane helix</keyword>
<reference evidence="7 8" key="1">
    <citation type="journal article" date="2016" name="Nat. Commun.">
        <title>Thousands of microbial genomes shed light on interconnected biogeochemical processes in an aquifer system.</title>
        <authorList>
            <person name="Anantharaman K."/>
            <person name="Brown C.T."/>
            <person name="Hug L.A."/>
            <person name="Sharon I."/>
            <person name="Castelle C.J."/>
            <person name="Probst A.J."/>
            <person name="Thomas B.C."/>
            <person name="Singh A."/>
            <person name="Wilkins M.J."/>
            <person name="Karaoz U."/>
            <person name="Brodie E.L."/>
            <person name="Williams K.H."/>
            <person name="Hubbard S.S."/>
            <person name="Banfield J.F."/>
        </authorList>
    </citation>
    <scope>NUCLEOTIDE SEQUENCE [LARGE SCALE GENOMIC DNA]</scope>
</reference>
<feature type="transmembrane region" description="Helical" evidence="5">
    <location>
        <begin position="26"/>
        <end position="44"/>
    </location>
</feature>
<dbReference type="InterPro" id="IPR004635">
    <property type="entry name" value="Pept_S49_SppA"/>
</dbReference>
<dbReference type="InterPro" id="IPR002142">
    <property type="entry name" value="Peptidase_S49"/>
</dbReference>
<keyword evidence="2" id="KW-0645">Protease</keyword>
<organism evidence="7 8">
    <name type="scientific">Candidatus Buchananbacteria bacterium RIFCSPHIGHO2_01_FULL_46_12</name>
    <dbReference type="NCBI Taxonomy" id="1797536"/>
    <lineage>
        <taxon>Bacteria</taxon>
        <taxon>Candidatus Buchananiibacteriota</taxon>
    </lineage>
</organism>
<evidence type="ECO:0000313" key="7">
    <source>
        <dbReference type="EMBL" id="OGY46684.1"/>
    </source>
</evidence>
<evidence type="ECO:0000256" key="4">
    <source>
        <dbReference type="ARBA" id="ARBA00022825"/>
    </source>
</evidence>
<keyword evidence="4" id="KW-0720">Serine protease</keyword>
<dbReference type="PANTHER" id="PTHR42987">
    <property type="entry name" value="PEPTIDASE S49"/>
    <property type="match status" value="1"/>
</dbReference>
<dbReference type="AlphaFoldDB" id="A0A1G1Y3B4"/>
<proteinExistence type="inferred from homology"/>
<dbReference type="NCBIfam" id="TIGR00706">
    <property type="entry name" value="SppA_dom"/>
    <property type="match status" value="1"/>
</dbReference>
<evidence type="ECO:0000256" key="5">
    <source>
        <dbReference type="SAM" id="Phobius"/>
    </source>
</evidence>
<comment type="similarity">
    <text evidence="1">Belongs to the peptidase S49 family.</text>
</comment>
<sequence>MELPIEEKNKRRMIFKFWDRQRDVRVFKWAVVAIIVVIFLVIVADPMAKIKNDIVSRFSPDLLDQNSSDQDDSNQDTPVYNFDSQGIQGGDCNVQGIELHGDMVTYISPADKDTDDNATVDQTASENVSYAINQAEKNSKIKAIILEVDSYGGFGVPAEEISNALKQAKKPTVALIRQGGVSAAYFAATGADRIFASKYSDIGGIGVTMSYLDNASQNQKEGLTYNQLSSGKFKDTGDPDKKLSAEEINLLMRDVNIMHQNFIKAVAENRGLDIEKVRKLADGSTMMGEMALQNDLIDKIGGMFEVKEYLKEKIGEDVEVCW</sequence>
<dbReference type="InterPro" id="IPR029045">
    <property type="entry name" value="ClpP/crotonase-like_dom_sf"/>
</dbReference>
<keyword evidence="3" id="KW-0378">Hydrolase</keyword>
<name>A0A1G1Y3B4_9BACT</name>
<evidence type="ECO:0000313" key="8">
    <source>
        <dbReference type="Proteomes" id="UP000178432"/>
    </source>
</evidence>